<proteinExistence type="predicted"/>
<gene>
    <name evidence="1" type="primary">55</name>
    <name evidence="1" type="ORF">NAPPY_55</name>
</gene>
<organism evidence="1 2">
    <name type="scientific">Mycobacterium phage Nappy</name>
    <dbReference type="NCBI Taxonomy" id="1088866"/>
    <lineage>
        <taxon>Viruses</taxon>
        <taxon>Duplodnaviria</taxon>
        <taxon>Heunggongvirae</taxon>
        <taxon>Uroviricota</taxon>
        <taxon>Caudoviricetes</taxon>
        <taxon>Ceeclamvirinae</taxon>
        <taxon>Bixzunavirus</taxon>
        <taxon>Bixzunavirus nappy</taxon>
    </lineage>
</organism>
<reference evidence="1 2" key="1">
    <citation type="journal article" date="2012" name="J. Virol.">
        <title>Complete Genome Sequences of 138 Mycobacteriophages.</title>
        <authorList>
            <consortium name="the Science Education Alliance Phage Hunters Advancing Genomics and Evolutionary Science Program"/>
            <consortium name="the KwaZulu-Natal Research Institute for Tuberculosis and HIV Mycobacterial Genetics Course Students"/>
            <consortium name="the Phage Hunters Integrating Research and Education Program"/>
            <person name="Hatfull G.F."/>
        </authorList>
    </citation>
    <scope>NUCLEOTIDE SEQUENCE [LARGE SCALE GENOMIC DNA]</scope>
    <source>
        <strain evidence="1 2">Nappy</strain>
    </source>
</reference>
<dbReference type="Proteomes" id="UP000005884">
    <property type="component" value="Segment"/>
</dbReference>
<name>G8IDP7_9CAUD</name>
<dbReference type="KEGG" id="vg:18564450"/>
<sequence length="35" mass="3915">MTDTYIPRDDLVVGAVYELRSRNLVAGVWTGRGFS</sequence>
<protein>
    <submittedName>
        <fullName evidence="1">Uncharacterized protein</fullName>
    </submittedName>
</protein>
<dbReference type="GeneID" id="18564450"/>
<dbReference type="EMBL" id="JN699627">
    <property type="protein sequence ID" value="AER25885.1"/>
    <property type="molecule type" value="Genomic_DNA"/>
</dbReference>
<keyword evidence="2" id="KW-1185">Reference proteome</keyword>
<accession>G8IDP7</accession>
<evidence type="ECO:0000313" key="2">
    <source>
        <dbReference type="Proteomes" id="UP000005884"/>
    </source>
</evidence>
<dbReference type="RefSeq" id="YP_009016517.1">
    <property type="nucleotide sequence ID" value="NC_023725.1"/>
</dbReference>
<evidence type="ECO:0000313" key="1">
    <source>
        <dbReference type="EMBL" id="AER25885.1"/>
    </source>
</evidence>